<name>A0AAJ2BSH7_ACIDE</name>
<gene>
    <name evidence="1" type="ORF">J2W88_003018</name>
    <name evidence="2" type="ORF">J2W93_004587</name>
</gene>
<dbReference type="InterPro" id="IPR038765">
    <property type="entry name" value="Papain-like_cys_pep_sf"/>
</dbReference>
<dbReference type="SUPFAM" id="SSF54001">
    <property type="entry name" value="Cysteine proteinases"/>
    <property type="match status" value="1"/>
</dbReference>
<sequence length="157" mass="17476">MQVAFYKGRKRLFNRLTAWWLRGAYSHCELVLGTSPSGLTICASSSFMDDGVRVKHMQLDPEHWDLVAVDGSTDDAWAWLLQHQGQKYDLLGLAGFVARVLGHDKARWVCSEAVAAMLGIPESWRFDPCSLWAALSRQMSTPHQPASAGFSLPERAA</sequence>
<keyword evidence="3" id="KW-1185">Reference proteome</keyword>
<dbReference type="Gene3D" id="3.90.1720.10">
    <property type="entry name" value="endopeptidase domain like (from Nostoc punctiforme)"/>
    <property type="match status" value="1"/>
</dbReference>
<dbReference type="EMBL" id="JAVDTL010000004">
    <property type="protein sequence ID" value="MDR6767737.1"/>
    <property type="molecule type" value="Genomic_DNA"/>
</dbReference>
<evidence type="ECO:0000313" key="1">
    <source>
        <dbReference type="EMBL" id="MDR6767737.1"/>
    </source>
</evidence>
<accession>A0AAJ2BSH7</accession>
<proteinExistence type="predicted"/>
<organism evidence="1 4">
    <name type="scientific">Acidovorax delafieldii</name>
    <name type="common">Pseudomonas delafieldii</name>
    <dbReference type="NCBI Taxonomy" id="47920"/>
    <lineage>
        <taxon>Bacteria</taxon>
        <taxon>Pseudomonadati</taxon>
        <taxon>Pseudomonadota</taxon>
        <taxon>Betaproteobacteria</taxon>
        <taxon>Burkholderiales</taxon>
        <taxon>Comamonadaceae</taxon>
        <taxon>Acidovorax</taxon>
    </lineage>
</organism>
<reference evidence="1 3" key="1">
    <citation type="submission" date="2023-07" db="EMBL/GenBank/DDBJ databases">
        <title>Sorghum-associated microbial communities from plants grown in Nebraska, USA.</title>
        <authorList>
            <person name="Schachtman D."/>
        </authorList>
    </citation>
    <scope>NUCLEOTIDE SEQUENCE</scope>
    <source>
        <strain evidence="2 3">BE105</strain>
        <strain evidence="1">BE69</strain>
    </source>
</reference>
<evidence type="ECO:0000313" key="4">
    <source>
        <dbReference type="Proteomes" id="UP001253458"/>
    </source>
</evidence>
<protein>
    <recommendedName>
        <fullName evidence="5">Enoyl-CoA hydratase</fullName>
    </recommendedName>
</protein>
<dbReference type="RefSeq" id="WP_209820705.1">
    <property type="nucleotide sequence ID" value="NZ_JAVDTL010000004.1"/>
</dbReference>
<evidence type="ECO:0000313" key="3">
    <source>
        <dbReference type="Proteomes" id="UP001249076"/>
    </source>
</evidence>
<dbReference type="AlphaFoldDB" id="A0AAJ2BSH7"/>
<dbReference type="EMBL" id="JAVDTS010000011">
    <property type="protein sequence ID" value="MDR6839719.1"/>
    <property type="molecule type" value="Genomic_DNA"/>
</dbReference>
<evidence type="ECO:0008006" key="5">
    <source>
        <dbReference type="Google" id="ProtNLM"/>
    </source>
</evidence>
<evidence type="ECO:0000313" key="2">
    <source>
        <dbReference type="EMBL" id="MDR6839719.1"/>
    </source>
</evidence>
<dbReference type="Proteomes" id="UP001249076">
    <property type="component" value="Unassembled WGS sequence"/>
</dbReference>
<dbReference type="Proteomes" id="UP001253458">
    <property type="component" value="Unassembled WGS sequence"/>
</dbReference>
<comment type="caution">
    <text evidence="1">The sequence shown here is derived from an EMBL/GenBank/DDBJ whole genome shotgun (WGS) entry which is preliminary data.</text>
</comment>